<dbReference type="RefSeq" id="WP_013809385.1">
    <property type="nucleotide sequence ID" value="NC_015565.1"/>
</dbReference>
<keyword evidence="4" id="KW-0663">Pyridoxal phosphate</keyword>
<dbReference type="EMBL" id="CP002736">
    <property type="protein sequence ID" value="AEF92944.1"/>
    <property type="molecule type" value="Genomic_DNA"/>
</dbReference>
<dbReference type="Gene3D" id="3.90.100.10">
    <property type="entry name" value="Orn/Lys/Arg decarboxylase, C-terminal domain"/>
    <property type="match status" value="1"/>
</dbReference>
<dbReference type="InterPro" id="IPR015421">
    <property type="entry name" value="PyrdxlP-dep_Trfase_major"/>
</dbReference>
<dbReference type="Proteomes" id="UP000009226">
    <property type="component" value="Chromosome"/>
</dbReference>
<evidence type="ECO:0000256" key="3">
    <source>
        <dbReference type="ARBA" id="ARBA00022793"/>
    </source>
</evidence>
<dbReference type="EC" id="4.1.1.19" evidence="7"/>
<comment type="cofactor">
    <cofactor evidence="1">
        <name>pyridoxal 5'-phosphate</name>
        <dbReference type="ChEBI" id="CHEBI:597326"/>
    </cofactor>
</comment>
<evidence type="ECO:0000256" key="2">
    <source>
        <dbReference type="ARBA" id="ARBA00010671"/>
    </source>
</evidence>
<keyword evidence="5 7" id="KW-0456">Lyase</keyword>
<dbReference type="PANTHER" id="PTHR43277:SF4">
    <property type="entry name" value="ARGININE DECARBOXYLASE"/>
    <property type="match status" value="1"/>
</dbReference>
<dbReference type="InterPro" id="IPR000310">
    <property type="entry name" value="Orn/Lys/Arg_deCO2ase_major_dom"/>
</dbReference>
<evidence type="ECO:0000256" key="1">
    <source>
        <dbReference type="ARBA" id="ARBA00001933"/>
    </source>
</evidence>
<dbReference type="Pfam" id="PF01276">
    <property type="entry name" value="OKR_DC_1"/>
    <property type="match status" value="1"/>
</dbReference>
<dbReference type="InterPro" id="IPR008286">
    <property type="entry name" value="Prn/Lys/Arg_de-COase_C"/>
</dbReference>
<keyword evidence="3" id="KW-0210">Decarboxylase</keyword>
<dbReference type="STRING" id="868595.Desca_0039"/>
<dbReference type="PANTHER" id="PTHR43277">
    <property type="entry name" value="ARGININE DECARBOXYLASE"/>
    <property type="match status" value="1"/>
</dbReference>
<dbReference type="InterPro" id="IPR036633">
    <property type="entry name" value="Prn/Lys/Arg_de-COase_C_sf"/>
</dbReference>
<dbReference type="InterPro" id="IPR015424">
    <property type="entry name" value="PyrdxlP-dep_Trfase"/>
</dbReference>
<dbReference type="PROSITE" id="PS00703">
    <property type="entry name" value="OKR_DC_1"/>
    <property type="match status" value="1"/>
</dbReference>
<protein>
    <submittedName>
        <fullName evidence="7">Arginine decarboxylase</fullName>
        <ecNumber evidence="7">4.1.1.19</ecNumber>
    </submittedName>
</protein>
<dbReference type="InterPro" id="IPR052357">
    <property type="entry name" value="Orn_Lys_Arg_decarboxylase-I"/>
</dbReference>
<dbReference type="CDD" id="cd00615">
    <property type="entry name" value="Orn_deC_like"/>
    <property type="match status" value="1"/>
</dbReference>
<accession>F6B3X9</accession>
<dbReference type="Gene3D" id="3.40.640.10">
    <property type="entry name" value="Type I PLP-dependent aspartate aminotransferase-like (Major domain)"/>
    <property type="match status" value="1"/>
</dbReference>
<evidence type="ECO:0000256" key="5">
    <source>
        <dbReference type="ARBA" id="ARBA00023239"/>
    </source>
</evidence>
<evidence type="ECO:0000256" key="4">
    <source>
        <dbReference type="ARBA" id="ARBA00022898"/>
    </source>
</evidence>
<dbReference type="eggNOG" id="COG1982">
    <property type="taxonomic scope" value="Bacteria"/>
</dbReference>
<dbReference type="Pfam" id="PF03711">
    <property type="entry name" value="OKR_DC_1_C"/>
    <property type="match status" value="1"/>
</dbReference>
<evidence type="ECO:0000313" key="7">
    <source>
        <dbReference type="EMBL" id="AEF92944.1"/>
    </source>
</evidence>
<feature type="domain" description="Orn/Lys/Arg decarboxylases family 1 pyridoxal-P attachment site" evidence="6">
    <location>
        <begin position="221"/>
        <end position="235"/>
    </location>
</feature>
<gene>
    <name evidence="7" type="ordered locus">Desca_0039</name>
</gene>
<evidence type="ECO:0000259" key="6">
    <source>
        <dbReference type="PROSITE" id="PS00703"/>
    </source>
</evidence>
<dbReference type="SUPFAM" id="SSF53383">
    <property type="entry name" value="PLP-dependent transferases"/>
    <property type="match status" value="1"/>
</dbReference>
<reference evidence="7 8" key="1">
    <citation type="submission" date="2011-05" db="EMBL/GenBank/DDBJ databases">
        <title>Complete sequence of Desulfotomaculum carboxydivorans CO-1-SRB.</title>
        <authorList>
            <consortium name="US DOE Joint Genome Institute"/>
            <person name="Lucas S."/>
            <person name="Han J."/>
            <person name="Lapidus A."/>
            <person name="Cheng J.-F."/>
            <person name="Goodwin L."/>
            <person name="Pitluck S."/>
            <person name="Peters L."/>
            <person name="Mikhailova N."/>
            <person name="Lu M."/>
            <person name="Han C."/>
            <person name="Tapia R."/>
            <person name="Land M."/>
            <person name="Hauser L."/>
            <person name="Kyrpides N."/>
            <person name="Ivanova N."/>
            <person name="Pagani I."/>
            <person name="Stams A."/>
            <person name="Plugge C."/>
            <person name="Muyzer G."/>
            <person name="Kuever J."/>
            <person name="Parshina S."/>
            <person name="Ivanova A."/>
            <person name="Nazina T."/>
            <person name="Woyke T."/>
        </authorList>
    </citation>
    <scope>NUCLEOTIDE SEQUENCE [LARGE SCALE GENOMIC DNA]</scope>
    <source>
        <strain evidence="8">DSM 14880 / VKM B-2319 / CO-1-SRB</strain>
    </source>
</reference>
<sequence length="482" mass="51701">MRQERAPLWEALIKHRLSQAAQLHVPGHRGGQGMAPEFLDLAGTGLCQIDLTEIPGLDDLHHPQGPIAEAQKLAAELYQADKSFFMVNGTSGGLMALILTCCGQGNKILVPRNAHRSVISGLILSGAMPVYYCPPGIKEFACLAGPDAGQIEQYLKQFPETRAVVCVHPTYYGVAGDIAAVAEVCHSRGIPLLVDEAHGAHLKFHPDLPPDALSCGADAVAQSTHKLGGSLTQSSLLHLKSNLINDDRLADALRMVQSTSPSYLLMASLDVARRQLARQGRELLDKAVSLARWCRQELARISGVRVLDQQYLGGSGAKYLDVTRLTVSLLEAGISGYRAAELLAQKYGVMVEMADYAGIVAIISIGTTRKDVERLVKAVKSIVTAETGSPLPLQPALNLPEPVVRLSPREAWFKEGKPVPLKQSLGKISAETVAVYPPGIPVLCPGEEITGPVLEYLAAVQQGGFHIQGPQDGTLSRIRVLD</sequence>
<evidence type="ECO:0000313" key="8">
    <source>
        <dbReference type="Proteomes" id="UP000009226"/>
    </source>
</evidence>
<keyword evidence="8" id="KW-1185">Reference proteome</keyword>
<dbReference type="AlphaFoldDB" id="F6B3X9"/>
<dbReference type="HOGENOM" id="CLU_025925_2_1_9"/>
<comment type="similarity">
    <text evidence="2">Belongs to the Orn/Lys/Arg decarboxylase class-I family.</text>
</comment>
<dbReference type="SUPFAM" id="SSF55904">
    <property type="entry name" value="Ornithine decarboxylase C-terminal domain"/>
    <property type="match status" value="1"/>
</dbReference>
<proteinExistence type="inferred from homology"/>
<dbReference type="GO" id="GO:0008792">
    <property type="term" value="F:arginine decarboxylase activity"/>
    <property type="evidence" value="ECO:0007669"/>
    <property type="project" value="UniProtKB-EC"/>
</dbReference>
<name>F6B3X9_DESCC</name>
<organism evidence="7 8">
    <name type="scientific">Desulfotomaculum nigrificans (strain DSM 14880 / VKM B-2319 / CO-1-SRB)</name>
    <name type="common">Desulfotomaculum carboxydivorans</name>
    <dbReference type="NCBI Taxonomy" id="868595"/>
    <lineage>
        <taxon>Bacteria</taxon>
        <taxon>Bacillati</taxon>
        <taxon>Bacillota</taxon>
        <taxon>Clostridia</taxon>
        <taxon>Eubacteriales</taxon>
        <taxon>Desulfotomaculaceae</taxon>
        <taxon>Desulfotomaculum</taxon>
    </lineage>
</organism>
<dbReference type="KEGG" id="dca:Desca_0039"/>